<proteinExistence type="predicted"/>
<dbReference type="Pfam" id="PF13376">
    <property type="entry name" value="OmdA"/>
    <property type="match status" value="1"/>
</dbReference>
<organism evidence="1 2">
    <name type="scientific">Methylobacterium isbiliense</name>
    <dbReference type="NCBI Taxonomy" id="315478"/>
    <lineage>
        <taxon>Bacteria</taxon>
        <taxon>Pseudomonadati</taxon>
        <taxon>Pseudomonadota</taxon>
        <taxon>Alphaproteobacteria</taxon>
        <taxon>Hyphomicrobiales</taxon>
        <taxon>Methylobacteriaceae</taxon>
        <taxon>Methylobacterium</taxon>
    </lineage>
</organism>
<comment type="caution">
    <text evidence="1">The sequence shown here is derived from an EMBL/GenBank/DDBJ whole genome shotgun (WGS) entry which is preliminary data.</text>
</comment>
<keyword evidence="2" id="KW-1185">Reference proteome</keyword>
<sequence length="198" mass="21977">MPLDACARVEVRSRDEWRRWLERHHAQADPIWLVTWKKGGEHHLPYADVVEEALCFGWIDSLPRKLDTRRTMLLLGPRKPGSSWSAANRERAERLAREGLMTPAGRAKMDAAKADGSWDRLKAAETGAAPDDLAAALREAGATAGWTAFSLATRTRIVAHVGAAQRPDTRAKRIASVVEGARTGLDPLDWRRSKGRGR</sequence>
<evidence type="ECO:0008006" key="3">
    <source>
        <dbReference type="Google" id="ProtNLM"/>
    </source>
</evidence>
<name>A0ABQ4SHG4_9HYPH</name>
<evidence type="ECO:0000313" key="2">
    <source>
        <dbReference type="Proteomes" id="UP001055153"/>
    </source>
</evidence>
<dbReference type="Proteomes" id="UP001055153">
    <property type="component" value="Unassembled WGS sequence"/>
</dbReference>
<dbReference type="EMBL" id="BPQQ01000034">
    <property type="protein sequence ID" value="GJE01188.1"/>
    <property type="molecule type" value="Genomic_DNA"/>
</dbReference>
<protein>
    <recommendedName>
        <fullName evidence="3">Bacteriocin-protection protein</fullName>
    </recommendedName>
</protein>
<accession>A0ABQ4SHG4</accession>
<evidence type="ECO:0000313" key="1">
    <source>
        <dbReference type="EMBL" id="GJE01188.1"/>
    </source>
</evidence>
<gene>
    <name evidence="1" type="ORF">GMJLKIPL_3117</name>
</gene>
<reference evidence="1" key="2">
    <citation type="submission" date="2021-08" db="EMBL/GenBank/DDBJ databases">
        <authorList>
            <person name="Tani A."/>
            <person name="Ola A."/>
            <person name="Ogura Y."/>
            <person name="Katsura K."/>
            <person name="Hayashi T."/>
        </authorList>
    </citation>
    <scope>NUCLEOTIDE SEQUENCE</scope>
    <source>
        <strain evidence="1">DSM 17168</strain>
    </source>
</reference>
<reference evidence="1" key="1">
    <citation type="journal article" date="2021" name="Front. Microbiol.">
        <title>Comprehensive Comparative Genomics and Phenotyping of Methylobacterium Species.</title>
        <authorList>
            <person name="Alessa O."/>
            <person name="Ogura Y."/>
            <person name="Fujitani Y."/>
            <person name="Takami H."/>
            <person name="Hayashi T."/>
            <person name="Sahin N."/>
            <person name="Tani A."/>
        </authorList>
    </citation>
    <scope>NUCLEOTIDE SEQUENCE</scope>
    <source>
        <strain evidence="1">DSM 17168</strain>
    </source>
</reference>